<keyword evidence="3" id="KW-1185">Reference proteome</keyword>
<evidence type="ECO:0000313" key="2">
    <source>
        <dbReference type="EMBL" id="KAJ1983744.1"/>
    </source>
</evidence>
<dbReference type="Proteomes" id="UP001151582">
    <property type="component" value="Unassembled WGS sequence"/>
</dbReference>
<organism evidence="2 3">
    <name type="scientific">Dimargaris verticillata</name>
    <dbReference type="NCBI Taxonomy" id="2761393"/>
    <lineage>
        <taxon>Eukaryota</taxon>
        <taxon>Fungi</taxon>
        <taxon>Fungi incertae sedis</taxon>
        <taxon>Zoopagomycota</taxon>
        <taxon>Kickxellomycotina</taxon>
        <taxon>Dimargaritomycetes</taxon>
        <taxon>Dimargaritales</taxon>
        <taxon>Dimargaritaceae</taxon>
        <taxon>Dimargaris</taxon>
    </lineage>
</organism>
<protein>
    <submittedName>
        <fullName evidence="2">Uncharacterized protein</fullName>
    </submittedName>
</protein>
<evidence type="ECO:0000256" key="1">
    <source>
        <dbReference type="SAM" id="MobiDB-lite"/>
    </source>
</evidence>
<dbReference type="EMBL" id="JANBQB010000042">
    <property type="protein sequence ID" value="KAJ1983744.1"/>
    <property type="molecule type" value="Genomic_DNA"/>
</dbReference>
<proteinExistence type="predicted"/>
<dbReference type="AlphaFoldDB" id="A0A9W8B5F0"/>
<sequence>MASPQLFAEITPDEAPPAYTPYAGPDEQVVEEGRPGWNNPPRHPQRQQQPVSQRPPQPPRRSQHQQQQVPYNAQPISYAPLASATYMLGGRAPVPSLGPSLFTHGLQPGPPIFTGRSMPWCWKCSDTGYKKPGKPCNRCPRGQAIRLGFQPCPQCLANPRDRGRGPCPGCGQLLPPPVLHSLQCMPPIATAPSRYYTTTTAADPQLTTSGRPSHAAMTPRINDSCYLCESRRSFVPTGLMSGFIMRNLPDHCPNCNAAWVNR</sequence>
<dbReference type="OrthoDB" id="2405700at2759"/>
<name>A0A9W8B5F0_9FUNG</name>
<evidence type="ECO:0000313" key="3">
    <source>
        <dbReference type="Proteomes" id="UP001151582"/>
    </source>
</evidence>
<accession>A0A9W8B5F0</accession>
<gene>
    <name evidence="2" type="ORF">H4R34_001076</name>
</gene>
<reference evidence="2" key="1">
    <citation type="submission" date="2022-07" db="EMBL/GenBank/DDBJ databases">
        <title>Phylogenomic reconstructions and comparative analyses of Kickxellomycotina fungi.</title>
        <authorList>
            <person name="Reynolds N.K."/>
            <person name="Stajich J.E."/>
            <person name="Barry K."/>
            <person name="Grigoriev I.V."/>
            <person name="Crous P."/>
            <person name="Smith M.E."/>
        </authorList>
    </citation>
    <scope>NUCLEOTIDE SEQUENCE</scope>
    <source>
        <strain evidence="2">RSA 567</strain>
    </source>
</reference>
<comment type="caution">
    <text evidence="2">The sequence shown here is derived from an EMBL/GenBank/DDBJ whole genome shotgun (WGS) entry which is preliminary data.</text>
</comment>
<feature type="region of interest" description="Disordered" evidence="1">
    <location>
        <begin position="1"/>
        <end position="69"/>
    </location>
</feature>